<sequence length="84" mass="9837">MMKCEWSERIRGSLEKALDTISDIIPWEYSNSKGAPLTDSQLDISDYDTFIKLYIKFDILGAPDPAKRLKNKRLCHNKWLIFDE</sequence>
<dbReference type="EMBL" id="AAKEOA010000005">
    <property type="protein sequence ID" value="ECR1613707.1"/>
    <property type="molecule type" value="Genomic_DNA"/>
</dbReference>
<proteinExistence type="predicted"/>
<organism evidence="1">
    <name type="scientific">Campylobacter jejuni</name>
    <dbReference type="NCBI Taxonomy" id="197"/>
    <lineage>
        <taxon>Bacteria</taxon>
        <taxon>Pseudomonadati</taxon>
        <taxon>Campylobacterota</taxon>
        <taxon>Epsilonproteobacteria</taxon>
        <taxon>Campylobacterales</taxon>
        <taxon>Campylobacteraceae</taxon>
        <taxon>Campylobacter</taxon>
    </lineage>
</organism>
<protein>
    <submittedName>
        <fullName evidence="1">Uncharacterized protein</fullName>
    </submittedName>
</protein>
<reference evidence="1" key="1">
    <citation type="submission" date="2019-09" db="EMBL/GenBank/DDBJ databases">
        <authorList>
            <person name="Ashton P.M."/>
            <person name="Dallman T."/>
            <person name="Nair S."/>
            <person name="De Pinna E."/>
            <person name="Peters T."/>
            <person name="Grant K."/>
        </authorList>
    </citation>
    <scope>NUCLEOTIDE SEQUENCE</scope>
    <source>
        <strain evidence="1">228931</strain>
    </source>
</reference>
<dbReference type="AlphaFoldDB" id="A0A5Z1DZI3"/>
<evidence type="ECO:0000313" key="1">
    <source>
        <dbReference type="EMBL" id="ECR1613707.1"/>
    </source>
</evidence>
<accession>A0A5Z1DZI3</accession>
<name>A0A5Z1DZI3_CAMJU</name>
<evidence type="ECO:0000313" key="2">
    <source>
        <dbReference type="EMBL" id="ECR1615099.1"/>
    </source>
</evidence>
<dbReference type="EMBL" id="AAKEOA010000147">
    <property type="protein sequence ID" value="ECR1615099.1"/>
    <property type="molecule type" value="Genomic_DNA"/>
</dbReference>
<gene>
    <name evidence="1" type="ORF">F0K10_02895</name>
    <name evidence="2" type="ORF">F0K10_10280</name>
</gene>
<comment type="caution">
    <text evidence="1">The sequence shown here is derived from an EMBL/GenBank/DDBJ whole genome shotgun (WGS) entry which is preliminary data.</text>
</comment>